<sequence length="53" mass="5114">MVVGASFTSLGLAAGALLFFGPGASPLLAEILGLVAVASAFVAICSAEARFAS</sequence>
<evidence type="ECO:0000313" key="2">
    <source>
        <dbReference type="Proteomes" id="UP000564885"/>
    </source>
</evidence>
<name>A0A849I656_9HYPH</name>
<gene>
    <name evidence="1" type="ORF">HJG44_12365</name>
</gene>
<accession>A0A849I656</accession>
<reference evidence="1 2" key="1">
    <citation type="submission" date="2020-04" db="EMBL/GenBank/DDBJ databases">
        <title>Enterovirga sp. isolate from soil.</title>
        <authorList>
            <person name="Chea S."/>
            <person name="Kim D.-U."/>
        </authorList>
    </citation>
    <scope>NUCLEOTIDE SEQUENCE [LARGE SCALE GENOMIC DNA]</scope>
    <source>
        <strain evidence="1 2">DB1703</strain>
    </source>
</reference>
<keyword evidence="2" id="KW-1185">Reference proteome</keyword>
<evidence type="ECO:0000313" key="1">
    <source>
        <dbReference type="EMBL" id="NNM73174.1"/>
    </source>
</evidence>
<dbReference type="Proteomes" id="UP000564885">
    <property type="component" value="Unassembled WGS sequence"/>
</dbReference>
<dbReference type="RefSeq" id="WP_171218663.1">
    <property type="nucleotide sequence ID" value="NZ_JABEPP010000003.1"/>
</dbReference>
<dbReference type="AlphaFoldDB" id="A0A849I656"/>
<organism evidence="1 2">
    <name type="scientific">Enterovirga aerilata</name>
    <dbReference type="NCBI Taxonomy" id="2730920"/>
    <lineage>
        <taxon>Bacteria</taxon>
        <taxon>Pseudomonadati</taxon>
        <taxon>Pseudomonadota</taxon>
        <taxon>Alphaproteobacteria</taxon>
        <taxon>Hyphomicrobiales</taxon>
        <taxon>Methylobacteriaceae</taxon>
        <taxon>Enterovirga</taxon>
    </lineage>
</organism>
<comment type="caution">
    <text evidence="1">The sequence shown here is derived from an EMBL/GenBank/DDBJ whole genome shotgun (WGS) entry which is preliminary data.</text>
</comment>
<proteinExistence type="predicted"/>
<dbReference type="EMBL" id="JABEPP010000003">
    <property type="protein sequence ID" value="NNM73174.1"/>
    <property type="molecule type" value="Genomic_DNA"/>
</dbReference>
<protein>
    <submittedName>
        <fullName evidence="1">Uncharacterized protein</fullName>
    </submittedName>
</protein>